<dbReference type="PANTHER" id="PTHR32341">
    <property type="entry name" value="INTERFERON-INDUCIBLE GTPASE"/>
    <property type="match status" value="1"/>
</dbReference>
<dbReference type="FunFam" id="3.40.50.300:FF:000541">
    <property type="entry name" value="Immunity related GTPase M"/>
    <property type="match status" value="1"/>
</dbReference>
<dbReference type="PANTHER" id="PTHR32341:SF10">
    <property type="entry name" value="INTERFERON-INDUCIBLE GTPASE 5"/>
    <property type="match status" value="1"/>
</dbReference>
<feature type="transmembrane region" description="Helical" evidence="6">
    <location>
        <begin position="472"/>
        <end position="493"/>
    </location>
</feature>
<evidence type="ECO:0000256" key="2">
    <source>
        <dbReference type="ARBA" id="ARBA00022741"/>
    </source>
</evidence>
<evidence type="ECO:0000256" key="1">
    <source>
        <dbReference type="ARBA" id="ARBA00005429"/>
    </source>
</evidence>
<keyword evidence="6" id="KW-0812">Transmembrane</keyword>
<evidence type="ECO:0000256" key="6">
    <source>
        <dbReference type="SAM" id="Phobius"/>
    </source>
</evidence>
<dbReference type="InterPro" id="IPR007743">
    <property type="entry name" value="Immunity-related_GTPase-like"/>
</dbReference>
<feature type="transmembrane region" description="Helical" evidence="6">
    <location>
        <begin position="505"/>
        <end position="526"/>
    </location>
</feature>
<organism evidence="8">
    <name type="scientific">Cladocopium goreaui</name>
    <dbReference type="NCBI Taxonomy" id="2562237"/>
    <lineage>
        <taxon>Eukaryota</taxon>
        <taxon>Sar</taxon>
        <taxon>Alveolata</taxon>
        <taxon>Dinophyceae</taxon>
        <taxon>Suessiales</taxon>
        <taxon>Symbiodiniaceae</taxon>
        <taxon>Cladocopium</taxon>
    </lineage>
</organism>
<dbReference type="EMBL" id="CAMXCT020001519">
    <property type="protein sequence ID" value="CAL1144201.1"/>
    <property type="molecule type" value="Genomic_DNA"/>
</dbReference>
<evidence type="ECO:0000259" key="7">
    <source>
        <dbReference type="PROSITE" id="PS51716"/>
    </source>
</evidence>
<keyword evidence="3" id="KW-0378">Hydrolase</keyword>
<evidence type="ECO:0000313" key="8">
    <source>
        <dbReference type="EMBL" id="CAI3990826.1"/>
    </source>
</evidence>
<evidence type="ECO:0000256" key="3">
    <source>
        <dbReference type="ARBA" id="ARBA00022801"/>
    </source>
</evidence>
<dbReference type="InterPro" id="IPR027417">
    <property type="entry name" value="P-loop_NTPase"/>
</dbReference>
<name>A0A9P1CG79_9DINO</name>
<dbReference type="Proteomes" id="UP001152797">
    <property type="component" value="Unassembled WGS sequence"/>
</dbReference>
<feature type="transmembrane region" description="Helical" evidence="6">
    <location>
        <begin position="387"/>
        <end position="409"/>
    </location>
</feature>
<evidence type="ECO:0000256" key="5">
    <source>
        <dbReference type="SAM" id="MobiDB-lite"/>
    </source>
</evidence>
<feature type="region of interest" description="Disordered" evidence="5">
    <location>
        <begin position="237"/>
        <end position="320"/>
    </location>
</feature>
<feature type="compositionally biased region" description="Polar residues" evidence="5">
    <location>
        <begin position="118"/>
        <end position="132"/>
    </location>
</feature>
<dbReference type="InterPro" id="IPR030385">
    <property type="entry name" value="G_IRG_dom"/>
</dbReference>
<feature type="domain" description="IRG-type G" evidence="7">
    <location>
        <begin position="856"/>
        <end position="1033"/>
    </location>
</feature>
<dbReference type="AlphaFoldDB" id="A0A9P1CG79"/>
<keyword evidence="2" id="KW-0547">Nucleotide-binding</keyword>
<dbReference type="InterPro" id="IPR051515">
    <property type="entry name" value="IRG"/>
</dbReference>
<evidence type="ECO:0000256" key="4">
    <source>
        <dbReference type="ARBA" id="ARBA00023134"/>
    </source>
</evidence>
<reference evidence="8" key="1">
    <citation type="submission" date="2022-10" db="EMBL/GenBank/DDBJ databases">
        <authorList>
            <person name="Chen Y."/>
            <person name="Dougan E. K."/>
            <person name="Chan C."/>
            <person name="Rhodes N."/>
            <person name="Thang M."/>
        </authorList>
    </citation>
    <scope>NUCLEOTIDE SEQUENCE</scope>
</reference>
<keyword evidence="4" id="KW-0342">GTP-binding</keyword>
<evidence type="ECO:0000313" key="10">
    <source>
        <dbReference type="Proteomes" id="UP001152797"/>
    </source>
</evidence>
<proteinExistence type="inferred from homology"/>
<dbReference type="Pfam" id="PF05049">
    <property type="entry name" value="IIGP"/>
    <property type="match status" value="1"/>
</dbReference>
<feature type="compositionally biased region" description="Basic and acidic residues" evidence="5">
    <location>
        <begin position="174"/>
        <end position="190"/>
    </location>
</feature>
<feature type="compositionally biased region" description="Polar residues" evidence="5">
    <location>
        <begin position="819"/>
        <end position="836"/>
    </location>
</feature>
<feature type="transmembrane region" description="Helical" evidence="6">
    <location>
        <begin position="574"/>
        <end position="593"/>
    </location>
</feature>
<dbReference type="SUPFAM" id="SSF52540">
    <property type="entry name" value="P-loop containing nucleoside triphosphate hydrolases"/>
    <property type="match status" value="1"/>
</dbReference>
<keyword evidence="6" id="KW-1133">Transmembrane helix</keyword>
<feature type="compositionally biased region" description="Basic residues" evidence="5">
    <location>
        <begin position="243"/>
        <end position="256"/>
    </location>
</feature>
<feature type="region of interest" description="Disordered" evidence="5">
    <location>
        <begin position="102"/>
        <end position="208"/>
    </location>
</feature>
<feature type="region of interest" description="Disordered" evidence="5">
    <location>
        <begin position="812"/>
        <end position="851"/>
    </location>
</feature>
<dbReference type="PROSITE" id="PS51716">
    <property type="entry name" value="G_IRG"/>
    <property type="match status" value="1"/>
</dbReference>
<sequence length="1184" mass="131029">MAEHGLCGLNASGSLTEKDIQCDIQWTSTASASLMPTDSGARDLLSELKRVLDASGIHALRECMAALQDSMMNMEMLVAAQASKMGEMASVMQTLAKEPLAKETKTRTVSHLSLRVSAPSSPVSKPEPQQVSAPGLPSQDPILLPTAIPNAMPMGPTGPTGPTGPQNHPSRSSQDSRPHASGDSESEKPPPKNLGSFHSRRSGKSPGSSFGLDAFLGKVRSPMLGIANLEDLQASQLLQSMRRPSRRKNTGARRCSRQSEDPPRSSSHRAVKIVEKNPQTDRGLLEPALQVAPHPSDSSLLPNGKKKAHTMNSRPAGEDKAAVLEKCQRVSMEELRTNYDAVIAQFSVNKVSESRGDGEVSALPRVGRCLLCMAGHLRFSEGLASRCFAILSFGIIPMAMSGLLLYGGAVSLMDTSLLLALTSFQLGISVASFSFDRKGIALLLGPEETRLDDYALEADFMADWQKVSRKRFIETVCMFIGMMCARIAAQIWVRGQLELEANWDQVYTIAFTFMLFRYLLLCYSILHCCCGLELALDSFGVRFFREMDIEQALSEWNTLQATLRQASTKISDSLLVIGFCCLASIALLGEQVIRNPRSFVETPGQMTSWLSRYYPLMIAFLYTMMRAAAVTEKANRVAPLVNSWKFHKSHQEDDERGVWMDYERQYVVQYISQSRAGFFIRGSQLTVHRPSSLSKHVKALWEALSRTVGSRVLPLGAARFLGLAEREQTAPSHLPLAVKPEEKQRLKQLAAELVAMREVFSKAGTCGSSSLMVVTGGTLVIQLPSQERERLGAEQEEVRAKQANIAKREAELQAHHGASGSTRVNGGSRLTSSVISDSAEAQQEEQKKREEDKVEGCINLAVVGNSGVGKSLLINRLRRLRPQAEGWAAVGVNETTREPTMYPYPNQPNVRLWDLPGAGTAAVPAETYLQDMGLRYFDRVVVVSAGRFTEMEAVLRGELERHSVPYYMVRTKVDQDIANNKEDNFVERQETLKQIRDDLENTHKVETKSLYLVSSRDPEDYDLPRLLADLFPGLKRQMDPDAPAFCPAGTAFQGSYAPSAWTDAWAMPPALSMVLSGLQGKWIDAYGCSYLVQNDCCHVTLRTAHYTVVPLSQDGRAVFWLQRWYVDEEAITRARQSRELRWMPTQPQDQPLIWSSAQKELSDPPKRRFPSLVEAVEELWASSF</sequence>
<comment type="similarity">
    <text evidence="1">Belongs to the TRAFAC class dynamin-like GTPase superfamily. IRG family.</text>
</comment>
<dbReference type="EMBL" id="CAMXCT030001519">
    <property type="protein sequence ID" value="CAL4778138.1"/>
    <property type="molecule type" value="Genomic_DNA"/>
</dbReference>
<protein>
    <submittedName>
        <fullName evidence="9">T-cell-specific guanine nucleotide triphosphate-binding protein 2 (Interferon-gamma-inducibl e GTPase Ifggb6 protein) (T-cell-specific guanine nucleotide triphosphate-binding protein)</fullName>
    </submittedName>
</protein>
<dbReference type="EMBL" id="CAMXCT010001519">
    <property type="protein sequence ID" value="CAI3990826.1"/>
    <property type="molecule type" value="Genomic_DNA"/>
</dbReference>
<keyword evidence="10" id="KW-1185">Reference proteome</keyword>
<dbReference type="Gene3D" id="3.40.50.300">
    <property type="entry name" value="P-loop containing nucleotide triphosphate hydrolases"/>
    <property type="match status" value="1"/>
</dbReference>
<accession>A0A9P1CG79</accession>
<gene>
    <name evidence="8" type="ORF">C1SCF055_LOCUS17778</name>
</gene>
<dbReference type="GO" id="GO:0016020">
    <property type="term" value="C:membrane"/>
    <property type="evidence" value="ECO:0007669"/>
    <property type="project" value="InterPro"/>
</dbReference>
<dbReference type="OrthoDB" id="10261433at2759"/>
<evidence type="ECO:0000313" key="9">
    <source>
        <dbReference type="EMBL" id="CAL4778138.1"/>
    </source>
</evidence>
<reference evidence="9 10" key="2">
    <citation type="submission" date="2024-05" db="EMBL/GenBank/DDBJ databases">
        <authorList>
            <person name="Chen Y."/>
            <person name="Shah S."/>
            <person name="Dougan E. K."/>
            <person name="Thang M."/>
            <person name="Chan C."/>
        </authorList>
    </citation>
    <scope>NUCLEOTIDE SEQUENCE [LARGE SCALE GENOMIC DNA]</scope>
</reference>
<comment type="caution">
    <text evidence="8">The sequence shown here is derived from an EMBL/GenBank/DDBJ whole genome shotgun (WGS) entry which is preliminary data.</text>
</comment>
<dbReference type="GO" id="GO:0016787">
    <property type="term" value="F:hydrolase activity"/>
    <property type="evidence" value="ECO:0007669"/>
    <property type="project" value="UniProtKB-KW"/>
</dbReference>
<dbReference type="GO" id="GO:0005525">
    <property type="term" value="F:GTP binding"/>
    <property type="evidence" value="ECO:0007669"/>
    <property type="project" value="UniProtKB-KW"/>
</dbReference>
<keyword evidence="6" id="KW-0472">Membrane</keyword>